<protein>
    <submittedName>
        <fullName evidence="1">Uncharacterized protein</fullName>
    </submittedName>
</protein>
<dbReference type="Gramene" id="TVU48019">
    <property type="protein sequence ID" value="TVU48019"/>
    <property type="gene ID" value="EJB05_07638"/>
</dbReference>
<gene>
    <name evidence="1" type="ORF">EJB05_07638</name>
</gene>
<keyword evidence="2" id="KW-1185">Reference proteome</keyword>
<feature type="non-terminal residue" evidence="1">
    <location>
        <position position="98"/>
    </location>
</feature>
<name>A0A5J9WIA4_9POAL</name>
<dbReference type="AlphaFoldDB" id="A0A5J9WIA4"/>
<evidence type="ECO:0000313" key="1">
    <source>
        <dbReference type="EMBL" id="TVU48019.1"/>
    </source>
</evidence>
<sequence length="98" mass="10601">MAKSDKYLSGWAASLPNPIARTVLVNVVSDGQMGRAIRAGPKHVFFGPTRTRHGTEYLRAGLARHGPSGRAWAEGAARQAARHGPILNIIFNTIGLKW</sequence>
<reference evidence="1 2" key="1">
    <citation type="journal article" date="2019" name="Sci. Rep.">
        <title>A high-quality genome of Eragrostis curvula grass provides insights into Poaceae evolution and supports new strategies to enhance forage quality.</title>
        <authorList>
            <person name="Carballo J."/>
            <person name="Santos B.A.C.M."/>
            <person name="Zappacosta D."/>
            <person name="Garbus I."/>
            <person name="Selva J.P."/>
            <person name="Gallo C.A."/>
            <person name="Diaz A."/>
            <person name="Albertini E."/>
            <person name="Caccamo M."/>
            <person name="Echenique V."/>
        </authorList>
    </citation>
    <scope>NUCLEOTIDE SEQUENCE [LARGE SCALE GENOMIC DNA]</scope>
    <source>
        <strain evidence="2">cv. Victoria</strain>
        <tissue evidence="1">Leaf</tissue>
    </source>
</reference>
<dbReference type="EMBL" id="RWGY01000004">
    <property type="protein sequence ID" value="TVU48019.1"/>
    <property type="molecule type" value="Genomic_DNA"/>
</dbReference>
<comment type="caution">
    <text evidence="1">The sequence shown here is derived from an EMBL/GenBank/DDBJ whole genome shotgun (WGS) entry which is preliminary data.</text>
</comment>
<accession>A0A5J9WIA4</accession>
<evidence type="ECO:0000313" key="2">
    <source>
        <dbReference type="Proteomes" id="UP000324897"/>
    </source>
</evidence>
<dbReference type="Proteomes" id="UP000324897">
    <property type="component" value="Chromosome 5"/>
</dbReference>
<organism evidence="1 2">
    <name type="scientific">Eragrostis curvula</name>
    <name type="common">weeping love grass</name>
    <dbReference type="NCBI Taxonomy" id="38414"/>
    <lineage>
        <taxon>Eukaryota</taxon>
        <taxon>Viridiplantae</taxon>
        <taxon>Streptophyta</taxon>
        <taxon>Embryophyta</taxon>
        <taxon>Tracheophyta</taxon>
        <taxon>Spermatophyta</taxon>
        <taxon>Magnoliopsida</taxon>
        <taxon>Liliopsida</taxon>
        <taxon>Poales</taxon>
        <taxon>Poaceae</taxon>
        <taxon>PACMAD clade</taxon>
        <taxon>Chloridoideae</taxon>
        <taxon>Eragrostideae</taxon>
        <taxon>Eragrostidinae</taxon>
        <taxon>Eragrostis</taxon>
    </lineage>
</organism>
<proteinExistence type="predicted"/>